<dbReference type="Pfam" id="PF05916">
    <property type="entry name" value="Sld5"/>
    <property type="match status" value="1"/>
</dbReference>
<evidence type="ECO:0000259" key="1">
    <source>
        <dbReference type="Pfam" id="PF05916"/>
    </source>
</evidence>
<accession>Q4MZH7</accession>
<sequence length="174" mass="20079">MSDILKNIQELILNHKEFNNSIDLILRSEDEIELPLFYAKHLYKAGLCKIEFPSYYKSARALFTEPTATTVGLSTPFYFELAYELCQIIPENEWPVENLLSMLKEAECKRRNFLIKRSTTVDGAFLSGLTHEEKKRKSKLSQFSVLNVLSTANINLLCLNLNSLNTLDFYELDD</sequence>
<protein>
    <recommendedName>
        <fullName evidence="1">GINS subunit domain-containing protein</fullName>
    </recommendedName>
</protein>
<proteinExistence type="predicted"/>
<dbReference type="InParanoid" id="Q4MZH7"/>
<evidence type="ECO:0000313" key="2">
    <source>
        <dbReference type="EMBL" id="EAN31287.1"/>
    </source>
</evidence>
<organism evidence="2 3">
    <name type="scientific">Theileria parva</name>
    <name type="common">East coast fever infection agent</name>
    <dbReference type="NCBI Taxonomy" id="5875"/>
    <lineage>
        <taxon>Eukaryota</taxon>
        <taxon>Sar</taxon>
        <taxon>Alveolata</taxon>
        <taxon>Apicomplexa</taxon>
        <taxon>Aconoidasida</taxon>
        <taxon>Piroplasmida</taxon>
        <taxon>Theileriidae</taxon>
        <taxon>Theileria</taxon>
    </lineage>
</organism>
<dbReference type="InterPro" id="IPR038437">
    <property type="entry name" value="GINS_Psf3_sf"/>
</dbReference>
<dbReference type="CDD" id="cd11713">
    <property type="entry name" value="GINS_A_psf3"/>
    <property type="match status" value="1"/>
</dbReference>
<name>Q4MZH7_THEPA</name>
<feature type="domain" description="GINS subunit" evidence="1">
    <location>
        <begin position="58"/>
        <end position="141"/>
    </location>
</feature>
<dbReference type="Gene3D" id="1.20.58.2050">
    <property type="match status" value="1"/>
</dbReference>
<dbReference type="EMBL" id="AAGK01000005">
    <property type="protein sequence ID" value="EAN31287.1"/>
    <property type="molecule type" value="Genomic_DNA"/>
</dbReference>
<dbReference type="Proteomes" id="UP000001949">
    <property type="component" value="Unassembled WGS sequence"/>
</dbReference>
<reference evidence="2 3" key="1">
    <citation type="journal article" date="2005" name="Science">
        <title>Genome sequence of Theileria parva, a bovine pathogen that transforms lymphocytes.</title>
        <authorList>
            <person name="Gardner M.J."/>
            <person name="Bishop R."/>
            <person name="Shah T."/>
            <person name="de Villiers E.P."/>
            <person name="Carlton J.M."/>
            <person name="Hall N."/>
            <person name="Ren Q."/>
            <person name="Paulsen I.T."/>
            <person name="Pain A."/>
            <person name="Berriman M."/>
            <person name="Wilson R.J.M."/>
            <person name="Sato S."/>
            <person name="Ralph S.A."/>
            <person name="Mann D.J."/>
            <person name="Xiong Z."/>
            <person name="Shallom S.J."/>
            <person name="Weidman J."/>
            <person name="Jiang L."/>
            <person name="Lynn J."/>
            <person name="Weaver B."/>
            <person name="Shoaibi A."/>
            <person name="Domingo A.R."/>
            <person name="Wasawo D."/>
            <person name="Crabtree J."/>
            <person name="Wortman J.R."/>
            <person name="Haas B."/>
            <person name="Angiuoli S.V."/>
            <person name="Creasy T.H."/>
            <person name="Lu C."/>
            <person name="Suh B."/>
            <person name="Silva J.C."/>
            <person name="Utterback T.R."/>
            <person name="Feldblyum T.V."/>
            <person name="Pertea M."/>
            <person name="Allen J."/>
            <person name="Nierman W.C."/>
            <person name="Taracha E.L.N."/>
            <person name="Salzberg S.L."/>
            <person name="White O.R."/>
            <person name="Fitzhugh H.A."/>
            <person name="Morzaria S."/>
            <person name="Venter J.C."/>
            <person name="Fraser C.M."/>
            <person name="Nene V."/>
        </authorList>
    </citation>
    <scope>NUCLEOTIDE SEQUENCE [LARGE SCALE GENOMIC DNA]</scope>
    <source>
        <strain evidence="2 3">Muguga</strain>
    </source>
</reference>
<dbReference type="eggNOG" id="ENOG502STW2">
    <property type="taxonomic scope" value="Eukaryota"/>
</dbReference>
<gene>
    <name evidence="2" type="ordered locus">TP03_0542</name>
</gene>
<dbReference type="AlphaFoldDB" id="Q4MZH7"/>
<dbReference type="InterPro" id="IPR021151">
    <property type="entry name" value="GINS_A"/>
</dbReference>
<keyword evidence="3" id="KW-1185">Reference proteome</keyword>
<evidence type="ECO:0000313" key="3">
    <source>
        <dbReference type="Proteomes" id="UP000001949"/>
    </source>
</evidence>
<dbReference type="VEuPathDB" id="PiroplasmaDB:TpMuguga_03g00542"/>
<dbReference type="KEGG" id="tpv:TP03_0542"/>
<comment type="caution">
    <text evidence="2">The sequence shown here is derived from an EMBL/GenBank/DDBJ whole genome shotgun (WGS) entry which is preliminary data.</text>
</comment>